<dbReference type="PANTHER" id="PTHR11533:SF301">
    <property type="entry name" value="AMINOPEPTIDASE"/>
    <property type="match status" value="1"/>
</dbReference>
<dbReference type="FunFam" id="1.10.390.10:FF:000016">
    <property type="entry name" value="Glutamyl aminopeptidase"/>
    <property type="match status" value="1"/>
</dbReference>
<dbReference type="GO" id="GO:0008270">
    <property type="term" value="F:zinc ion binding"/>
    <property type="evidence" value="ECO:0007669"/>
    <property type="project" value="UniProtKB-UniRule"/>
</dbReference>
<comment type="similarity">
    <text evidence="2 15">Belongs to the peptidase M1 family.</text>
</comment>
<dbReference type="InterPro" id="IPR034016">
    <property type="entry name" value="M1_APN-typ"/>
</dbReference>
<evidence type="ECO:0000313" key="19">
    <source>
        <dbReference type="EMBL" id="VDN56128.1"/>
    </source>
</evidence>
<keyword evidence="10" id="KW-0472">Membrane</keyword>
<evidence type="ECO:0000256" key="10">
    <source>
        <dbReference type="ARBA" id="ARBA00023136"/>
    </source>
</evidence>
<dbReference type="GO" id="GO:0016020">
    <property type="term" value="C:membrane"/>
    <property type="evidence" value="ECO:0007669"/>
    <property type="project" value="UniProtKB-SubCell"/>
</dbReference>
<dbReference type="Gene3D" id="1.25.50.20">
    <property type="match status" value="1"/>
</dbReference>
<dbReference type="Proteomes" id="UP000274756">
    <property type="component" value="Unassembled WGS sequence"/>
</dbReference>
<feature type="active site" description="Proton acceptor" evidence="12">
    <location>
        <position position="365"/>
    </location>
</feature>
<evidence type="ECO:0000256" key="2">
    <source>
        <dbReference type="ARBA" id="ARBA00010136"/>
    </source>
</evidence>
<dbReference type="GO" id="GO:0042277">
    <property type="term" value="F:peptide binding"/>
    <property type="evidence" value="ECO:0007669"/>
    <property type="project" value="TreeGrafter"/>
</dbReference>
<feature type="binding site" evidence="13">
    <location>
        <position position="368"/>
    </location>
    <ligand>
        <name>Zn(2+)</name>
        <dbReference type="ChEBI" id="CHEBI:29105"/>
        <note>catalytic</note>
    </ligand>
</feature>
<dbReference type="PANTHER" id="PTHR11533">
    <property type="entry name" value="PROTEASE M1 ZINC METALLOPROTEASE"/>
    <property type="match status" value="1"/>
</dbReference>
<dbReference type="InterPro" id="IPR024571">
    <property type="entry name" value="ERAP1-like_C_dom"/>
</dbReference>
<dbReference type="Gene3D" id="1.10.390.10">
    <property type="entry name" value="Neutral Protease Domain 2"/>
    <property type="match status" value="1"/>
</dbReference>
<dbReference type="GO" id="GO:0006508">
    <property type="term" value="P:proteolysis"/>
    <property type="evidence" value="ECO:0007669"/>
    <property type="project" value="UniProtKB-KW"/>
</dbReference>
<keyword evidence="7 13" id="KW-0862">Zinc</keyword>
<dbReference type="STRING" id="318479.A0A0N4U4M3"/>
<feature type="binding site" evidence="13">
    <location>
        <position position="364"/>
    </location>
    <ligand>
        <name>Zn(2+)</name>
        <dbReference type="ChEBI" id="CHEBI:29105"/>
        <note>catalytic</note>
    </ligand>
</feature>
<keyword evidence="4" id="KW-0812">Transmembrane</keyword>
<keyword evidence="15" id="KW-0031">Aminopeptidase</keyword>
<accession>A0A0N4U4M3</accession>
<reference evidence="22" key="1">
    <citation type="submission" date="2017-02" db="UniProtKB">
        <authorList>
            <consortium name="WormBaseParasite"/>
        </authorList>
    </citation>
    <scope>IDENTIFICATION</scope>
</reference>
<dbReference type="InterPro" id="IPR045357">
    <property type="entry name" value="Aminopeptidase_N-like_N"/>
</dbReference>
<keyword evidence="9 15" id="KW-0482">Metalloprotease</keyword>
<evidence type="ECO:0000256" key="1">
    <source>
        <dbReference type="ARBA" id="ARBA00004167"/>
    </source>
</evidence>
<evidence type="ECO:0000256" key="6">
    <source>
        <dbReference type="ARBA" id="ARBA00022801"/>
    </source>
</evidence>
<keyword evidence="21" id="KW-1185">Reference proteome</keyword>
<evidence type="ECO:0000256" key="4">
    <source>
        <dbReference type="ARBA" id="ARBA00022692"/>
    </source>
</evidence>
<dbReference type="EMBL" id="UYYG01001154">
    <property type="protein sequence ID" value="VDN56128.1"/>
    <property type="molecule type" value="Genomic_DNA"/>
</dbReference>
<feature type="binding site" evidence="13">
    <location>
        <position position="387"/>
    </location>
    <ligand>
        <name>Zn(2+)</name>
        <dbReference type="ChEBI" id="CHEBI:29105"/>
        <note>catalytic</note>
    </ligand>
</feature>
<evidence type="ECO:0000313" key="21">
    <source>
        <dbReference type="Proteomes" id="UP000274756"/>
    </source>
</evidence>
<keyword evidence="6 15" id="KW-0378">Hydrolase</keyword>
<proteinExistence type="inferred from homology"/>
<evidence type="ECO:0000313" key="20">
    <source>
        <dbReference type="Proteomes" id="UP000038040"/>
    </source>
</evidence>
<dbReference type="EC" id="3.4.11.-" evidence="15"/>
<dbReference type="Proteomes" id="UP000038040">
    <property type="component" value="Unplaced"/>
</dbReference>
<comment type="cofactor">
    <cofactor evidence="13 15">
        <name>Zn(2+)</name>
        <dbReference type="ChEBI" id="CHEBI:29105"/>
    </cofactor>
    <text evidence="13 15">Binds 1 zinc ion per subunit.</text>
</comment>
<dbReference type="OrthoDB" id="10031169at2759"/>
<protein>
    <recommendedName>
        <fullName evidence="15">Aminopeptidase</fullName>
        <ecNumber evidence="15">3.4.11.-</ecNumber>
    </recommendedName>
</protein>
<sequence length="820" mass="95640">MTSCTPCHMQLVSLNYRLYDQSHERPTVVNNVDEISGPTIAELRIPADLSPLWYNLTIKIYLPGFVDFPNEKNLTFDGSICIKFQDEEMYHETSEKTIEKRSYNDSSNLEMYDGESINDVQEQMHFQVTTMYVDEAREKVTFELSEELIKGNNYYLQFNYSGSIEEKLVGLYLSRYTDDFGQNRFMAITQMEPARARYMVPCFDEPEFKAVWKLQIIHPSGTTAISNGMEIGSAVQMDDSNWLLSSFEESLPMSSYLLALAVTDFAYNEGTTNKGIRFRVWSRKEAINDSMFALESGIKALEFFEDYYQIAFPLKKQDMIAIPDFAARGMENWGLITYRESVLLYNPKAYTIYQKCQVAAIVAHELAHQWFGNLVTMKWWNDLWLNEGFATFMQYMGVDAINGKSFRMDEYFIYLSLTNALYRDAQSTSHPLLFSIDKPEDVSEVFDSITYEKGASIIHMIENILGAENFKKGLNIYLEKHKYGNTDHDDLWESLNNVVPEELKAWDGQKFNIHYFASMWTEQMGYPVVEVRRLDSETIQLHQNRFKWSETTLEKEKYRNAKYKYDIPIWYQINSEEKPMTWLHEAEIIGVKPHDLFIVNSQSRGFYRVNYDQAGWERIREQLMTDHTKIDVKSRGRIMADLFALAEANIVPYELALNISLYLKNIIGMYCAVRNLNCTQRLARLFEEKFLEQCADSDQMSSDCSRVPLSIRALAYCEGVKQGAEDVWNNVQKIYSREKIEVERQRLLQALCCSRDSFTLKKLLNLAVNVSDTTIRYQDTSRVFASVARESVGSLLMFNYLLDNWQCLYNELIRLLINRW</sequence>
<organism evidence="20 22">
    <name type="scientific">Dracunculus medinensis</name>
    <name type="common">Guinea worm</name>
    <dbReference type="NCBI Taxonomy" id="318479"/>
    <lineage>
        <taxon>Eukaryota</taxon>
        <taxon>Metazoa</taxon>
        <taxon>Ecdysozoa</taxon>
        <taxon>Nematoda</taxon>
        <taxon>Chromadorea</taxon>
        <taxon>Rhabditida</taxon>
        <taxon>Spirurina</taxon>
        <taxon>Dracunculoidea</taxon>
        <taxon>Dracunculidae</taxon>
        <taxon>Dracunculus</taxon>
    </lineage>
</organism>
<dbReference type="Gene3D" id="2.60.40.1910">
    <property type="match status" value="1"/>
</dbReference>
<evidence type="ECO:0000256" key="9">
    <source>
        <dbReference type="ARBA" id="ARBA00023049"/>
    </source>
</evidence>
<reference evidence="19 21" key="2">
    <citation type="submission" date="2018-11" db="EMBL/GenBank/DDBJ databases">
        <authorList>
            <consortium name="Pathogen Informatics"/>
        </authorList>
    </citation>
    <scope>NUCLEOTIDE SEQUENCE [LARGE SCALE GENOMIC DNA]</scope>
</reference>
<feature type="domain" description="ERAP1-like C-terminal" evidence="17">
    <location>
        <begin position="664"/>
        <end position="811"/>
    </location>
</feature>
<dbReference type="GO" id="GO:0005615">
    <property type="term" value="C:extracellular space"/>
    <property type="evidence" value="ECO:0007669"/>
    <property type="project" value="TreeGrafter"/>
</dbReference>
<feature type="domain" description="Aminopeptidase N-like N-terminal" evidence="18">
    <location>
        <begin position="51"/>
        <end position="257"/>
    </location>
</feature>
<dbReference type="GO" id="GO:0070006">
    <property type="term" value="F:metalloaminopeptidase activity"/>
    <property type="evidence" value="ECO:0007669"/>
    <property type="project" value="TreeGrafter"/>
</dbReference>
<dbReference type="SUPFAM" id="SSF55486">
    <property type="entry name" value="Metalloproteases ('zincins'), catalytic domain"/>
    <property type="match status" value="1"/>
</dbReference>
<keyword evidence="8" id="KW-1133">Transmembrane helix</keyword>
<dbReference type="FunFam" id="2.60.40.1910:FF:000006">
    <property type="entry name" value="Aminopeptidase"/>
    <property type="match status" value="1"/>
</dbReference>
<keyword evidence="5 13" id="KW-0479">Metal-binding</keyword>
<evidence type="ECO:0000256" key="15">
    <source>
        <dbReference type="RuleBase" id="RU364040"/>
    </source>
</evidence>
<evidence type="ECO:0000256" key="12">
    <source>
        <dbReference type="PIRSR" id="PIRSR634016-1"/>
    </source>
</evidence>
<dbReference type="InterPro" id="IPR027268">
    <property type="entry name" value="Peptidase_M4/M1_CTD_sf"/>
</dbReference>
<dbReference type="Pfam" id="PF17900">
    <property type="entry name" value="Peptidase_M1_N"/>
    <property type="match status" value="1"/>
</dbReference>
<evidence type="ECO:0000256" key="3">
    <source>
        <dbReference type="ARBA" id="ARBA00022670"/>
    </source>
</evidence>
<evidence type="ECO:0000256" key="14">
    <source>
        <dbReference type="PIRSR" id="PIRSR634016-4"/>
    </source>
</evidence>
<dbReference type="GO" id="GO:0005737">
    <property type="term" value="C:cytoplasm"/>
    <property type="evidence" value="ECO:0007669"/>
    <property type="project" value="TreeGrafter"/>
</dbReference>
<keyword evidence="3 15" id="KW-0645">Protease</keyword>
<comment type="subcellular location">
    <subcellularLocation>
        <location evidence="1">Membrane</location>
        <topology evidence="1">Single-pass membrane protein</topology>
    </subcellularLocation>
</comment>
<evidence type="ECO:0000256" key="11">
    <source>
        <dbReference type="ARBA" id="ARBA00023180"/>
    </source>
</evidence>
<dbReference type="Pfam" id="PF01433">
    <property type="entry name" value="Peptidase_M1"/>
    <property type="match status" value="1"/>
</dbReference>
<dbReference type="InterPro" id="IPR001930">
    <property type="entry name" value="Peptidase_M1"/>
</dbReference>
<evidence type="ECO:0000256" key="5">
    <source>
        <dbReference type="ARBA" id="ARBA00022723"/>
    </source>
</evidence>
<dbReference type="Gene3D" id="1.10.3480.20">
    <property type="match status" value="1"/>
</dbReference>
<dbReference type="InterPro" id="IPR050344">
    <property type="entry name" value="Peptidase_M1_aminopeptidases"/>
</dbReference>
<evidence type="ECO:0000259" key="18">
    <source>
        <dbReference type="Pfam" id="PF17900"/>
    </source>
</evidence>
<evidence type="ECO:0000313" key="22">
    <source>
        <dbReference type="WBParaSite" id="DME_0000174101-mRNA-1"/>
    </source>
</evidence>
<evidence type="ECO:0000259" key="16">
    <source>
        <dbReference type="Pfam" id="PF01433"/>
    </source>
</evidence>
<dbReference type="PRINTS" id="PR00756">
    <property type="entry name" value="ALADIPTASE"/>
</dbReference>
<feature type="domain" description="Peptidase M1 membrane alanine aminopeptidase" evidence="16">
    <location>
        <begin position="292"/>
        <end position="504"/>
    </location>
</feature>
<evidence type="ECO:0000256" key="13">
    <source>
        <dbReference type="PIRSR" id="PIRSR634016-3"/>
    </source>
</evidence>
<dbReference type="SUPFAM" id="SSF63737">
    <property type="entry name" value="Leukotriene A4 hydrolase N-terminal domain"/>
    <property type="match status" value="1"/>
</dbReference>
<keyword evidence="11" id="KW-0325">Glycoprotein</keyword>
<evidence type="ECO:0000256" key="8">
    <source>
        <dbReference type="ARBA" id="ARBA00022989"/>
    </source>
</evidence>
<dbReference type="WBParaSite" id="DME_0000174101-mRNA-1">
    <property type="protein sequence ID" value="DME_0000174101-mRNA-1"/>
    <property type="gene ID" value="DME_0000174101"/>
</dbReference>
<dbReference type="GO" id="GO:0043171">
    <property type="term" value="P:peptide catabolic process"/>
    <property type="evidence" value="ECO:0007669"/>
    <property type="project" value="TreeGrafter"/>
</dbReference>
<dbReference type="AlphaFoldDB" id="A0A0N4U4M3"/>
<dbReference type="Pfam" id="PF11838">
    <property type="entry name" value="ERAP1_C"/>
    <property type="match status" value="1"/>
</dbReference>
<dbReference type="InterPro" id="IPR042097">
    <property type="entry name" value="Aminopeptidase_N-like_N_sf"/>
</dbReference>
<feature type="site" description="Transition state stabilizer" evidence="14">
    <location>
        <position position="451"/>
    </location>
</feature>
<gene>
    <name evidence="19" type="ORF">DME_LOCUS6101</name>
</gene>
<dbReference type="CDD" id="cd09601">
    <property type="entry name" value="M1_APN-Q_like"/>
    <property type="match status" value="1"/>
</dbReference>
<name>A0A0N4U4M3_DRAME</name>
<dbReference type="InterPro" id="IPR014782">
    <property type="entry name" value="Peptidase_M1_dom"/>
</dbReference>
<evidence type="ECO:0000256" key="7">
    <source>
        <dbReference type="ARBA" id="ARBA00022833"/>
    </source>
</evidence>
<dbReference type="Gene3D" id="2.60.40.1730">
    <property type="entry name" value="tricorn interacting facor f3 domain"/>
    <property type="match status" value="1"/>
</dbReference>
<evidence type="ECO:0000259" key="17">
    <source>
        <dbReference type="Pfam" id="PF11838"/>
    </source>
</evidence>